<dbReference type="InterPro" id="IPR052351">
    <property type="entry name" value="Ornithine_N-alpha-AT"/>
</dbReference>
<evidence type="ECO:0000256" key="2">
    <source>
        <dbReference type="ARBA" id="ARBA00022516"/>
    </source>
</evidence>
<evidence type="ECO:0000256" key="4">
    <source>
        <dbReference type="ARBA" id="ARBA00023098"/>
    </source>
</evidence>
<evidence type="ECO:0000256" key="3">
    <source>
        <dbReference type="ARBA" id="ARBA00022679"/>
    </source>
</evidence>
<dbReference type="InterPro" id="IPR045746">
    <property type="entry name" value="ACT14924-like_Acyltransf_dom"/>
</dbReference>
<evidence type="ECO:0000256" key="5">
    <source>
        <dbReference type="ARBA" id="ARBA00023315"/>
    </source>
</evidence>
<reference evidence="7" key="1">
    <citation type="submission" date="2018-06" db="EMBL/GenBank/DDBJ databases">
        <authorList>
            <person name="Zhirakovskaya E."/>
        </authorList>
    </citation>
    <scope>NUCLEOTIDE SEQUENCE</scope>
</reference>
<sequence length="576" mass="66232">MISAENIVRDYFPLLEGRRWLFKITCAAARYLVREQDFLNFSRQYPHARGFDFIDLVMDYFDFDVSIAEQERARIPAQGRLIIVANHPIGSLDGLALLRLVSRVRRDVKIVSNDRLSVIEPITDLIFPVDNMTGTTSRAQIMAISRFLNDEGAVIIFPAGEVSRMGPRGVRDGKWRKGFLKIARRTRSPILPIYVHARNSLAFYLASFFSKRLSVVMLVREMFGQARKTVPIRVGELVDYKSLTGTHDTALAKLFRSHVERVGKGKKGLFRTYISVAQPERSREVYRELSRHEILGESPDGKMIYLAKDIGDTALLREIGRLREETFRAVGEGTGKARDFDRYDIDYYHLVLWDPEHMEIAGAYRFCDTARLIGEKGRRALYTTRLFELGNQMDPYLQEGLELGRSFVQPKYWGKRSLEYLWIGMGAFLRKHPDYRYLFGAVSISNQMPQAAQDLMVYFYRLYFQQRQGVVSSYHPYHFKQKSIEDLALTFAGDNYPADFRKLKELLANMGVAIPTLYKQYTELTEPGGTQFFDFGTDPAFADAVDGMVMVDLHLLKAKKRARYMGSDVKFMASPK</sequence>
<dbReference type="Pfam" id="PF19576">
    <property type="entry name" value="Acyltransf_2"/>
    <property type="match status" value="1"/>
</dbReference>
<gene>
    <name evidence="7" type="ORF">MNBD_ALPHA02-878</name>
</gene>
<dbReference type="AlphaFoldDB" id="A0A3B0S732"/>
<comment type="pathway">
    <text evidence="1">Lipid metabolism.</text>
</comment>
<organism evidence="7">
    <name type="scientific">hydrothermal vent metagenome</name>
    <dbReference type="NCBI Taxonomy" id="652676"/>
    <lineage>
        <taxon>unclassified sequences</taxon>
        <taxon>metagenomes</taxon>
        <taxon>ecological metagenomes</taxon>
    </lineage>
</organism>
<dbReference type="PANTHER" id="PTHR37323">
    <property type="entry name" value="GCN5-RELATED N-ACETYLTRANSFERASE"/>
    <property type="match status" value="1"/>
</dbReference>
<dbReference type="EMBL" id="UOED01000074">
    <property type="protein sequence ID" value="VAV92173.1"/>
    <property type="molecule type" value="Genomic_DNA"/>
</dbReference>
<dbReference type="InterPro" id="IPR016181">
    <property type="entry name" value="Acyl_CoA_acyltransferase"/>
</dbReference>
<keyword evidence="4" id="KW-0443">Lipid metabolism</keyword>
<dbReference type="SUPFAM" id="SSF55729">
    <property type="entry name" value="Acyl-CoA N-acyltransferases (Nat)"/>
    <property type="match status" value="1"/>
</dbReference>
<dbReference type="SUPFAM" id="SSF69593">
    <property type="entry name" value="Glycerol-3-phosphate (1)-acyltransferase"/>
    <property type="match status" value="1"/>
</dbReference>
<name>A0A3B0S732_9ZZZZ</name>
<protein>
    <submittedName>
        <fullName evidence="7">Hemolysin</fullName>
    </submittedName>
</protein>
<dbReference type="Pfam" id="PF13444">
    <property type="entry name" value="Acetyltransf_5"/>
    <property type="match status" value="1"/>
</dbReference>
<dbReference type="SMART" id="SM00563">
    <property type="entry name" value="PlsC"/>
    <property type="match status" value="1"/>
</dbReference>
<evidence type="ECO:0000313" key="7">
    <source>
        <dbReference type="EMBL" id="VAV92173.1"/>
    </source>
</evidence>
<dbReference type="GO" id="GO:0006629">
    <property type="term" value="P:lipid metabolic process"/>
    <property type="evidence" value="ECO:0007669"/>
    <property type="project" value="UniProtKB-KW"/>
</dbReference>
<feature type="domain" description="Phospholipid/glycerol acyltransferase" evidence="6">
    <location>
        <begin position="81"/>
        <end position="198"/>
    </location>
</feature>
<evidence type="ECO:0000259" key="6">
    <source>
        <dbReference type="SMART" id="SM00563"/>
    </source>
</evidence>
<evidence type="ECO:0000256" key="1">
    <source>
        <dbReference type="ARBA" id="ARBA00005189"/>
    </source>
</evidence>
<proteinExistence type="predicted"/>
<keyword evidence="3" id="KW-0808">Transferase</keyword>
<keyword evidence="2" id="KW-0444">Lipid biosynthesis</keyword>
<dbReference type="GO" id="GO:0016746">
    <property type="term" value="F:acyltransferase activity"/>
    <property type="evidence" value="ECO:0007669"/>
    <property type="project" value="UniProtKB-KW"/>
</dbReference>
<dbReference type="InterPro" id="IPR002123">
    <property type="entry name" value="Plipid/glycerol_acylTrfase"/>
</dbReference>
<keyword evidence="5" id="KW-0012">Acyltransferase</keyword>
<dbReference type="PANTHER" id="PTHR37323:SF1">
    <property type="entry name" value="L-ORNITHINE N(ALPHA)-ACYLTRANSFERASE"/>
    <property type="match status" value="1"/>
</dbReference>
<accession>A0A3B0S732</accession>